<dbReference type="InterPro" id="IPR011250">
    <property type="entry name" value="OMP/PagP_B-barrel"/>
</dbReference>
<dbReference type="SUPFAM" id="SSF56925">
    <property type="entry name" value="OMPA-like"/>
    <property type="match status" value="1"/>
</dbReference>
<feature type="domain" description="Outer membrane protein beta-barrel" evidence="2">
    <location>
        <begin position="59"/>
        <end position="215"/>
    </location>
</feature>
<dbReference type="Pfam" id="PF13505">
    <property type="entry name" value="OMP_b-brl"/>
    <property type="match status" value="1"/>
</dbReference>
<dbReference type="Gene3D" id="2.40.160.20">
    <property type="match status" value="1"/>
</dbReference>
<reference evidence="4" key="1">
    <citation type="journal article" date="2019" name="Int. J. Syst. Evol. Microbiol.">
        <title>The Global Catalogue of Microorganisms (GCM) 10K type strain sequencing project: providing services to taxonomists for standard genome sequencing and annotation.</title>
        <authorList>
            <consortium name="The Broad Institute Genomics Platform"/>
            <consortium name="The Broad Institute Genome Sequencing Center for Infectious Disease"/>
            <person name="Wu L."/>
            <person name="Ma J."/>
        </authorList>
    </citation>
    <scope>NUCLEOTIDE SEQUENCE [LARGE SCALE GENOMIC DNA]</scope>
    <source>
        <strain evidence="4">KACC 12602</strain>
    </source>
</reference>
<dbReference type="EMBL" id="JBHSKT010000005">
    <property type="protein sequence ID" value="MFC5270964.1"/>
    <property type="molecule type" value="Genomic_DNA"/>
</dbReference>
<evidence type="ECO:0000313" key="3">
    <source>
        <dbReference type="EMBL" id="MFC5270964.1"/>
    </source>
</evidence>
<evidence type="ECO:0000256" key="1">
    <source>
        <dbReference type="ARBA" id="ARBA00022729"/>
    </source>
</evidence>
<gene>
    <name evidence="3" type="ORF">ACFPIB_10105</name>
</gene>
<dbReference type="RefSeq" id="WP_378017332.1">
    <property type="nucleotide sequence ID" value="NZ_JBHSKT010000005.1"/>
</dbReference>
<sequence length="279" mass="30676">MRFFNLLKLAVAGIIFLSSVPGYGQGFYTKAGGGYNIGIGSGHGANITITRTGNPQNGTLTTVEEAERVKIKYGKGLVGDVAAGYMFTDLLGAELEVSYLRGGNNKTTFKTFSQSSSFGYDSAITSSYQYARMILVQPSLVFNSRISDKVALYGKFGVLISKGFIIVTSERIGATDSYIEEKYEDGWGYGLQAALGFDAKIASKFALYAELKMCNLVYSPQNLHLEKFIYNGEDITNSQVRDIALKERYTNINGQQHVQLRTDFALGYVGLHFGFKRSF</sequence>
<accession>A0ABW0EDJ3</accession>
<comment type="caution">
    <text evidence="3">The sequence shown here is derived from an EMBL/GenBank/DDBJ whole genome shotgun (WGS) entry which is preliminary data.</text>
</comment>
<proteinExistence type="predicted"/>
<dbReference type="InterPro" id="IPR027385">
    <property type="entry name" value="Beta-barrel_OMP"/>
</dbReference>
<dbReference type="Proteomes" id="UP001596161">
    <property type="component" value="Unassembled WGS sequence"/>
</dbReference>
<protein>
    <submittedName>
        <fullName evidence="3">Outer membrane beta-barrel protein</fullName>
    </submittedName>
</protein>
<evidence type="ECO:0000259" key="2">
    <source>
        <dbReference type="Pfam" id="PF13505"/>
    </source>
</evidence>
<keyword evidence="4" id="KW-1185">Reference proteome</keyword>
<keyword evidence="1" id="KW-0732">Signal</keyword>
<evidence type="ECO:0000313" key="4">
    <source>
        <dbReference type="Proteomes" id="UP001596161"/>
    </source>
</evidence>
<name>A0ABW0EDJ3_9BACT</name>
<organism evidence="3 4">
    <name type="scientific">Adhaeribacter terreus</name>
    <dbReference type="NCBI Taxonomy" id="529703"/>
    <lineage>
        <taxon>Bacteria</taxon>
        <taxon>Pseudomonadati</taxon>
        <taxon>Bacteroidota</taxon>
        <taxon>Cytophagia</taxon>
        <taxon>Cytophagales</taxon>
        <taxon>Hymenobacteraceae</taxon>
        <taxon>Adhaeribacter</taxon>
    </lineage>
</organism>